<dbReference type="GO" id="GO:0008270">
    <property type="term" value="F:zinc ion binding"/>
    <property type="evidence" value="ECO:0007669"/>
    <property type="project" value="UniProtKB-KW"/>
</dbReference>
<dbReference type="SMART" id="SM00355">
    <property type="entry name" value="ZnF_C2H2"/>
    <property type="match status" value="2"/>
</dbReference>
<sequence>MNPTMYQNDFVTISQETLRDGTMFNLQLKRTPPADNMDNSNIGANKYNQWQFDYEEQELSNDLTGKTLEDEIFSFQQGTSIRAMGDDIRRLSISEYHRDDPMYYEYEFFNKDVMNGSSSRVGNLGGMGSSRSGSVFSDEDNEFDIDMDQESIFVNVGSKSVNDATQTVPHTTNSMALLLSGLDEDVSMNLDLDDENDGTGNSGVKKLFKLNKMFRNNNNRDLISDDEPQQIFKKKYFWSRKPTVPILRNSEPVSTSHGAGLPHAHAEHAPATVSSHNAEFDDDEMTDVETGNPSMAAAIVNPIKLLATGETKNDSDLITLSSHSTKINSLEPDLILSSNSSIMSAVKKNTTGSRSISSASSSLLSPPPMVQVKKAESLSLAKVISSKDSISTIIKKQQGVPKTRGRKPSPILDASKPFGCEYCDRRFKRQEHLKRHIRSLHICEKPYGCHLCGKKFSRSDNLSQHLKTHTHEDK</sequence>
<feature type="domain" description="C2H2-type" evidence="11">
    <location>
        <begin position="447"/>
        <end position="474"/>
    </location>
</feature>
<evidence type="ECO:0000256" key="2">
    <source>
        <dbReference type="ARBA" id="ARBA00006991"/>
    </source>
</evidence>
<dbReference type="SUPFAM" id="SSF57667">
    <property type="entry name" value="beta-beta-alpha zinc fingers"/>
    <property type="match status" value="1"/>
</dbReference>
<keyword evidence="5 10" id="KW-0863">Zinc-finger</keyword>
<evidence type="ECO:0000256" key="1">
    <source>
        <dbReference type="ARBA" id="ARBA00004123"/>
    </source>
</evidence>
<evidence type="ECO:0000256" key="6">
    <source>
        <dbReference type="ARBA" id="ARBA00022833"/>
    </source>
</evidence>
<dbReference type="PANTHER" id="PTHR47427">
    <property type="entry name" value="PROTEIN STE12"/>
    <property type="match status" value="1"/>
</dbReference>
<dbReference type="EMBL" id="CR382123">
    <property type="protein sequence ID" value="CAH01814.1"/>
    <property type="molecule type" value="Genomic_DNA"/>
</dbReference>
<dbReference type="Proteomes" id="UP000000598">
    <property type="component" value="Chromosome C"/>
</dbReference>
<keyword evidence="9" id="KW-0539">Nucleus</keyword>
<evidence type="ECO:0000256" key="7">
    <source>
        <dbReference type="ARBA" id="ARBA00023015"/>
    </source>
</evidence>
<dbReference type="HOGENOM" id="CLU_034389_1_0_1"/>
<dbReference type="eggNOG" id="KOG1721">
    <property type="taxonomic scope" value="Eukaryota"/>
</dbReference>
<evidence type="ECO:0000256" key="10">
    <source>
        <dbReference type="PROSITE-ProRule" id="PRU00042"/>
    </source>
</evidence>
<evidence type="ECO:0000256" key="3">
    <source>
        <dbReference type="ARBA" id="ARBA00022723"/>
    </source>
</evidence>
<dbReference type="KEGG" id="kla:KLLA0_C17072g"/>
<keyword evidence="7" id="KW-0805">Transcription regulation</keyword>
<dbReference type="GO" id="GO:0003700">
    <property type="term" value="F:DNA-binding transcription factor activity"/>
    <property type="evidence" value="ECO:0007669"/>
    <property type="project" value="TreeGrafter"/>
</dbReference>
<dbReference type="InterPro" id="IPR052127">
    <property type="entry name" value="STE12_transcription_factor"/>
</dbReference>
<dbReference type="GO" id="GO:1990527">
    <property type="term" value="C:Tec1p-Ste12p-Dig1p complex"/>
    <property type="evidence" value="ECO:0007669"/>
    <property type="project" value="TreeGrafter"/>
</dbReference>
<comment type="subcellular location">
    <subcellularLocation>
        <location evidence="1">Nucleus</location>
    </subcellularLocation>
</comment>
<dbReference type="PANTHER" id="PTHR47427:SF2">
    <property type="entry name" value="C2H2-TYPE DOMAIN-CONTAINING PROTEIN"/>
    <property type="match status" value="1"/>
</dbReference>
<dbReference type="STRING" id="284590.Q6CSX6"/>
<dbReference type="AlphaFoldDB" id="Q6CSX6"/>
<accession>Q6CSX6</accession>
<dbReference type="PROSITE" id="PS50157">
    <property type="entry name" value="ZINC_FINGER_C2H2_2"/>
    <property type="match status" value="2"/>
</dbReference>
<evidence type="ECO:0000256" key="9">
    <source>
        <dbReference type="ARBA" id="ARBA00023242"/>
    </source>
</evidence>
<evidence type="ECO:0000313" key="13">
    <source>
        <dbReference type="Proteomes" id="UP000000598"/>
    </source>
</evidence>
<dbReference type="FunFam" id="3.30.160.60:FF:000065">
    <property type="entry name" value="B-cell CLL/lymphoma 6, member B"/>
    <property type="match status" value="1"/>
</dbReference>
<keyword evidence="13" id="KW-1185">Reference proteome</keyword>
<organism evidence="12 13">
    <name type="scientific">Kluyveromyces lactis (strain ATCC 8585 / CBS 2359 / DSM 70799 / NBRC 1267 / NRRL Y-1140 / WM37)</name>
    <name type="common">Yeast</name>
    <name type="synonym">Candida sphaerica</name>
    <dbReference type="NCBI Taxonomy" id="284590"/>
    <lineage>
        <taxon>Eukaryota</taxon>
        <taxon>Fungi</taxon>
        <taxon>Dikarya</taxon>
        <taxon>Ascomycota</taxon>
        <taxon>Saccharomycotina</taxon>
        <taxon>Saccharomycetes</taxon>
        <taxon>Saccharomycetales</taxon>
        <taxon>Saccharomycetaceae</taxon>
        <taxon>Kluyveromyces</taxon>
    </lineage>
</organism>
<keyword evidence="3" id="KW-0479">Metal-binding</keyword>
<keyword evidence="8" id="KW-0804">Transcription</keyword>
<dbReference type="FunFam" id="3.30.160.60:FF:000464">
    <property type="entry name" value="Zinc finger and SCAN domain containing 25"/>
    <property type="match status" value="1"/>
</dbReference>
<protein>
    <submittedName>
        <fullName evidence="12">KLLA0C17072p</fullName>
    </submittedName>
</protein>
<dbReference type="FunCoup" id="Q6CSX6">
    <property type="interactions" value="8"/>
</dbReference>
<evidence type="ECO:0000259" key="11">
    <source>
        <dbReference type="PROSITE" id="PS50157"/>
    </source>
</evidence>
<keyword evidence="4" id="KW-0677">Repeat</keyword>
<dbReference type="PaxDb" id="284590-Q6CSX6"/>
<dbReference type="InParanoid" id="Q6CSX6"/>
<name>Q6CSX6_KLULA</name>
<dbReference type="PROSITE" id="PS00028">
    <property type="entry name" value="ZINC_FINGER_C2H2_1"/>
    <property type="match status" value="2"/>
</dbReference>
<dbReference type="InterPro" id="IPR036236">
    <property type="entry name" value="Znf_C2H2_sf"/>
</dbReference>
<dbReference type="GO" id="GO:1990526">
    <property type="term" value="C:Ste12p-Dig1p-Dig2p complex"/>
    <property type="evidence" value="ECO:0007669"/>
    <property type="project" value="TreeGrafter"/>
</dbReference>
<dbReference type="Pfam" id="PF00096">
    <property type="entry name" value="zf-C2H2"/>
    <property type="match status" value="2"/>
</dbReference>
<feature type="domain" description="C2H2-type" evidence="11">
    <location>
        <begin position="418"/>
        <end position="446"/>
    </location>
</feature>
<evidence type="ECO:0000256" key="4">
    <source>
        <dbReference type="ARBA" id="ARBA00022737"/>
    </source>
</evidence>
<gene>
    <name evidence="12" type="ORF">KLLA0_C17072g</name>
</gene>
<reference evidence="12 13" key="1">
    <citation type="journal article" date="2004" name="Nature">
        <title>Genome evolution in yeasts.</title>
        <authorList>
            <consortium name="Genolevures"/>
            <person name="Dujon B."/>
            <person name="Sherman D."/>
            <person name="Fischer G."/>
            <person name="Durrens P."/>
            <person name="Casaregola S."/>
            <person name="Lafontaine I."/>
            <person name="de Montigny J."/>
            <person name="Marck C."/>
            <person name="Neuveglise C."/>
            <person name="Talla E."/>
            <person name="Goffard N."/>
            <person name="Frangeul L."/>
            <person name="Aigle M."/>
            <person name="Anthouard V."/>
            <person name="Babour A."/>
            <person name="Barbe V."/>
            <person name="Barnay S."/>
            <person name="Blanchin S."/>
            <person name="Beckerich J.M."/>
            <person name="Beyne E."/>
            <person name="Bleykasten C."/>
            <person name="Boisrame A."/>
            <person name="Boyer J."/>
            <person name="Cattolico L."/>
            <person name="Confanioleri F."/>
            <person name="de Daruvar A."/>
            <person name="Despons L."/>
            <person name="Fabre E."/>
            <person name="Fairhead C."/>
            <person name="Ferry-Dumazet H."/>
            <person name="Groppi A."/>
            <person name="Hantraye F."/>
            <person name="Hennequin C."/>
            <person name="Jauniaux N."/>
            <person name="Joyet P."/>
            <person name="Kachouri R."/>
            <person name="Kerrest A."/>
            <person name="Koszul R."/>
            <person name="Lemaire M."/>
            <person name="Lesur I."/>
            <person name="Ma L."/>
            <person name="Muller H."/>
            <person name="Nicaud J.M."/>
            <person name="Nikolski M."/>
            <person name="Oztas S."/>
            <person name="Ozier-Kalogeropoulos O."/>
            <person name="Pellenz S."/>
            <person name="Potier S."/>
            <person name="Richard G.F."/>
            <person name="Straub M.L."/>
            <person name="Suleau A."/>
            <person name="Swennene D."/>
            <person name="Tekaia F."/>
            <person name="Wesolowski-Louvel M."/>
            <person name="Westhof E."/>
            <person name="Wirth B."/>
            <person name="Zeniou-Meyer M."/>
            <person name="Zivanovic I."/>
            <person name="Bolotin-Fukuhara M."/>
            <person name="Thierry A."/>
            <person name="Bouchier C."/>
            <person name="Caudron B."/>
            <person name="Scarpelli C."/>
            <person name="Gaillardin C."/>
            <person name="Weissenbach J."/>
            <person name="Wincker P."/>
            <person name="Souciet J.L."/>
        </authorList>
    </citation>
    <scope>NUCLEOTIDE SEQUENCE [LARGE SCALE GENOMIC DNA]</scope>
    <source>
        <strain evidence="13">ATCC 8585 / CBS 2359 / DSM 70799 / NBRC 1267 / NRRL Y-1140 / WM37</strain>
    </source>
</reference>
<evidence type="ECO:0000256" key="5">
    <source>
        <dbReference type="ARBA" id="ARBA00022771"/>
    </source>
</evidence>
<evidence type="ECO:0000313" key="12">
    <source>
        <dbReference type="EMBL" id="CAH01814.1"/>
    </source>
</evidence>
<dbReference type="GO" id="GO:0005634">
    <property type="term" value="C:nucleus"/>
    <property type="evidence" value="ECO:0007669"/>
    <property type="project" value="UniProtKB-SubCell"/>
</dbReference>
<dbReference type="InterPro" id="IPR013087">
    <property type="entry name" value="Znf_C2H2_type"/>
</dbReference>
<evidence type="ECO:0000256" key="8">
    <source>
        <dbReference type="ARBA" id="ARBA00023163"/>
    </source>
</evidence>
<dbReference type="Gene3D" id="3.30.160.60">
    <property type="entry name" value="Classic Zinc Finger"/>
    <property type="match status" value="2"/>
</dbReference>
<comment type="similarity">
    <text evidence="2">Belongs to the krueppel C2H2-type zinc-finger protein family.</text>
</comment>
<keyword evidence="6" id="KW-0862">Zinc</keyword>
<proteinExistence type="inferred from homology"/>